<keyword evidence="2" id="KW-0812">Transmembrane</keyword>
<feature type="compositionally biased region" description="Low complexity" evidence="1">
    <location>
        <begin position="481"/>
        <end position="506"/>
    </location>
</feature>
<evidence type="ECO:0000313" key="3">
    <source>
        <dbReference type="EMBL" id="CAK0872392.1"/>
    </source>
</evidence>
<dbReference type="EMBL" id="CAUYUJ010017169">
    <property type="protein sequence ID" value="CAK0872392.1"/>
    <property type="molecule type" value="Genomic_DNA"/>
</dbReference>
<keyword evidence="2" id="KW-1133">Transmembrane helix</keyword>
<feature type="non-terminal residue" evidence="3">
    <location>
        <position position="1"/>
    </location>
</feature>
<organism evidence="3 4">
    <name type="scientific">Prorocentrum cordatum</name>
    <dbReference type="NCBI Taxonomy" id="2364126"/>
    <lineage>
        <taxon>Eukaryota</taxon>
        <taxon>Sar</taxon>
        <taxon>Alveolata</taxon>
        <taxon>Dinophyceae</taxon>
        <taxon>Prorocentrales</taxon>
        <taxon>Prorocentraceae</taxon>
        <taxon>Prorocentrum</taxon>
    </lineage>
</organism>
<keyword evidence="2" id="KW-0472">Membrane</keyword>
<sequence length="550" mass="56980">VTDDDGSLHCWIGFGSDCFHSARKAHITSAQRILRGSFRVLMDLKGFEVGEAYLKKVFDALPEDSHGFGQSVDEAARQCNHTCLSLVTCELWQYSSKVGCQINDPKFKALPYPLTTAVVHTGTPKAEAVIAGAYIQRACKSAPKRGPSKLAAEIVRNATTKVSTTEASTVTSTTGPSTTSVTTTAVTTTTVTSKTTILPLAPLPGEPDLFIRGKQASEVYFRDGETSTKHLVRFNSCSRCPKKVQELCGRPAQVTEGEILGLETGEDFECDMFNPGEARPVEDQMQTVPPQHGRGPSAPTDKLDESDMTTLTDRSTTTTTTAALAAALGAGAHHAARRGGLPWWLWALLLAGIVGIVACVAYAARHKRRGRSPPRTRASRLQKEASGATGSTAAHDKSFSLASSFDSEAAAPLMASPPDGQAPPLSGRSAGLADGPAAAAGAGRPADADVVADAADADVVADAADPDDVPGPGLGHGDAAGAGRDASEWEPAAARRPHAAGEATAPGPGPRRGAAHVRHVAGVIFRRSAAGGGETGHGPRNGHAAGLGSN</sequence>
<feature type="transmembrane region" description="Helical" evidence="2">
    <location>
        <begin position="343"/>
        <end position="364"/>
    </location>
</feature>
<reference evidence="3" key="1">
    <citation type="submission" date="2023-10" db="EMBL/GenBank/DDBJ databases">
        <authorList>
            <person name="Chen Y."/>
            <person name="Shah S."/>
            <person name="Dougan E. K."/>
            <person name="Thang M."/>
            <person name="Chan C."/>
        </authorList>
    </citation>
    <scope>NUCLEOTIDE SEQUENCE [LARGE SCALE GENOMIC DNA]</scope>
</reference>
<protein>
    <submittedName>
        <fullName evidence="3">Uncharacterized protein</fullName>
    </submittedName>
</protein>
<name>A0ABN9VH35_9DINO</name>
<evidence type="ECO:0000256" key="1">
    <source>
        <dbReference type="SAM" id="MobiDB-lite"/>
    </source>
</evidence>
<feature type="non-terminal residue" evidence="3">
    <location>
        <position position="550"/>
    </location>
</feature>
<proteinExistence type="predicted"/>
<dbReference type="Proteomes" id="UP001189429">
    <property type="component" value="Unassembled WGS sequence"/>
</dbReference>
<accession>A0ABN9VH35</accession>
<feature type="region of interest" description="Disordered" evidence="1">
    <location>
        <begin position="367"/>
        <end position="395"/>
    </location>
</feature>
<comment type="caution">
    <text evidence="3">The sequence shown here is derived from an EMBL/GenBank/DDBJ whole genome shotgun (WGS) entry which is preliminary data.</text>
</comment>
<feature type="region of interest" description="Disordered" evidence="1">
    <location>
        <begin position="411"/>
        <end position="444"/>
    </location>
</feature>
<gene>
    <name evidence="3" type="ORF">PCOR1329_LOCUS57880</name>
</gene>
<feature type="region of interest" description="Disordered" evidence="1">
    <location>
        <begin position="284"/>
        <end position="316"/>
    </location>
</feature>
<feature type="compositionally biased region" description="Basic residues" evidence="1">
    <location>
        <begin position="367"/>
        <end position="380"/>
    </location>
</feature>
<feature type="compositionally biased region" description="Low complexity" evidence="1">
    <location>
        <begin position="433"/>
        <end position="444"/>
    </location>
</feature>
<evidence type="ECO:0000256" key="2">
    <source>
        <dbReference type="SAM" id="Phobius"/>
    </source>
</evidence>
<keyword evidence="4" id="KW-1185">Reference proteome</keyword>
<evidence type="ECO:0000313" key="4">
    <source>
        <dbReference type="Proteomes" id="UP001189429"/>
    </source>
</evidence>
<feature type="region of interest" description="Disordered" evidence="1">
    <location>
        <begin position="462"/>
        <end position="550"/>
    </location>
</feature>